<organism evidence="2 4">
    <name type="scientific">Amycolatopsis regifaucium</name>
    <dbReference type="NCBI Taxonomy" id="546365"/>
    <lineage>
        <taxon>Bacteria</taxon>
        <taxon>Bacillati</taxon>
        <taxon>Actinomycetota</taxon>
        <taxon>Actinomycetes</taxon>
        <taxon>Pseudonocardiales</taxon>
        <taxon>Pseudonocardiaceae</taxon>
        <taxon>Amycolatopsis</taxon>
    </lineage>
</organism>
<name>A0A154MD28_9PSEU</name>
<keyword evidence="5" id="KW-1185">Reference proteome</keyword>
<dbReference type="RefSeq" id="WP_061988346.1">
    <property type="nucleotide sequence ID" value="NZ_FOPQ01000001.1"/>
</dbReference>
<evidence type="ECO:0000256" key="1">
    <source>
        <dbReference type="SAM" id="SignalP"/>
    </source>
</evidence>
<proteinExistence type="predicted"/>
<evidence type="ECO:0008006" key="6">
    <source>
        <dbReference type="Google" id="ProtNLM"/>
    </source>
</evidence>
<protein>
    <recommendedName>
        <fullName evidence="6">DUF3558 domain-containing protein</fullName>
    </recommendedName>
</protein>
<dbReference type="OrthoDB" id="4445816at2"/>
<reference evidence="3 5" key="2">
    <citation type="submission" date="2016-11" db="EMBL/GenBank/DDBJ databases">
        <title>Genome sequencing of Amycolatopsis regifaucium.</title>
        <authorList>
            <person name="Mayilraj S."/>
            <person name="Kaur N."/>
        </authorList>
    </citation>
    <scope>NUCLEOTIDE SEQUENCE [LARGE SCALE GENOMIC DNA]</scope>
    <source>
        <strain evidence="3 5">GY080</strain>
    </source>
</reference>
<gene>
    <name evidence="3" type="ORF">ATP06_0204790</name>
    <name evidence="2" type="ORF">AVL48_10760</name>
</gene>
<evidence type="ECO:0000313" key="5">
    <source>
        <dbReference type="Proteomes" id="UP000186883"/>
    </source>
</evidence>
<evidence type="ECO:0000313" key="2">
    <source>
        <dbReference type="EMBL" id="KZB82386.1"/>
    </source>
</evidence>
<feature type="chain" id="PRO_5043134796" description="DUF3558 domain-containing protein" evidence="1">
    <location>
        <begin position="26"/>
        <end position="308"/>
    </location>
</feature>
<feature type="signal peptide" evidence="1">
    <location>
        <begin position="1"/>
        <end position="25"/>
    </location>
</feature>
<sequence length="308" mass="31669">MPSKRLSAVLCGLFLAAACSTSEPAAVAPSTTAGEEALTASEALGEYSSLDYCSLVDQRKVIGGGNAVKPPLASFEFCRLEFVEGANRYTVTTGPITSGQDPNNQPYDYGGSLPEGVSVQQSTFNEDTTCTRLLTFADGIRLSIVVTSDNTAPADQAARCRIADATVGSAAGVIGARRVGRLNLDQRSWGRVAPCAPLDQHELDAAAGAETKPAPALSGHSCIRGKVSFSLSVGADTTPGATEALGGRQVQVTTSGAFCQVTTHRPIPGTPERVEQATLSVVGVDGAPEDATCAAAREVAVAVFPKLP</sequence>
<dbReference type="PROSITE" id="PS51257">
    <property type="entry name" value="PROKAR_LIPOPROTEIN"/>
    <property type="match status" value="1"/>
</dbReference>
<evidence type="ECO:0000313" key="3">
    <source>
        <dbReference type="EMBL" id="OKA10217.1"/>
    </source>
</evidence>
<reference evidence="2 4" key="1">
    <citation type="submission" date="2015-12" db="EMBL/GenBank/DDBJ databases">
        <title>Amycolatopsis regifaucium genome sequencing and assembly.</title>
        <authorList>
            <person name="Mayilraj S."/>
        </authorList>
    </citation>
    <scope>NUCLEOTIDE SEQUENCE [LARGE SCALE GENOMIC DNA]</scope>
    <source>
        <strain evidence="2 4">GY080</strain>
    </source>
</reference>
<dbReference type="AlphaFoldDB" id="A0A154MD28"/>
<evidence type="ECO:0000313" key="4">
    <source>
        <dbReference type="Proteomes" id="UP000076321"/>
    </source>
</evidence>
<dbReference type="Proteomes" id="UP000186883">
    <property type="component" value="Unassembled WGS sequence"/>
</dbReference>
<comment type="caution">
    <text evidence="2">The sequence shown here is derived from an EMBL/GenBank/DDBJ whole genome shotgun (WGS) entry which is preliminary data.</text>
</comment>
<accession>A0A154MD28</accession>
<dbReference type="EMBL" id="LOBU02000005">
    <property type="protein sequence ID" value="OKA10217.1"/>
    <property type="molecule type" value="Genomic_DNA"/>
</dbReference>
<dbReference type="Proteomes" id="UP000076321">
    <property type="component" value="Unassembled WGS sequence"/>
</dbReference>
<keyword evidence="1" id="KW-0732">Signal</keyword>
<dbReference type="EMBL" id="LQCI01000034">
    <property type="protein sequence ID" value="KZB82386.1"/>
    <property type="molecule type" value="Genomic_DNA"/>
</dbReference>